<evidence type="ECO:0000256" key="2">
    <source>
        <dbReference type="ARBA" id="ARBA00011062"/>
    </source>
</evidence>
<dbReference type="InterPro" id="IPR030048">
    <property type="entry name" value="SurE"/>
</dbReference>
<evidence type="ECO:0000259" key="8">
    <source>
        <dbReference type="Pfam" id="PF01975"/>
    </source>
</evidence>
<dbReference type="Gene3D" id="3.40.1210.10">
    <property type="entry name" value="Survival protein SurE-like phosphatase/nucleotidase"/>
    <property type="match status" value="1"/>
</dbReference>
<keyword evidence="4" id="KW-0963">Cytoplasm</keyword>
<dbReference type="GO" id="GO:0008254">
    <property type="term" value="F:3'-nucleotidase activity"/>
    <property type="evidence" value="ECO:0007669"/>
    <property type="project" value="TreeGrafter"/>
</dbReference>
<dbReference type="InterPro" id="IPR002828">
    <property type="entry name" value="SurE-like_Pase/nucleotidase"/>
</dbReference>
<evidence type="ECO:0000256" key="6">
    <source>
        <dbReference type="ARBA" id="ARBA00022741"/>
    </source>
</evidence>
<dbReference type="PANTHER" id="PTHR30457:SF12">
    <property type="entry name" value="5'_3'-NUCLEOTIDASE SURE"/>
    <property type="match status" value="1"/>
</dbReference>
<evidence type="ECO:0000313" key="9">
    <source>
        <dbReference type="EMBL" id="ETO91693.1"/>
    </source>
</evidence>
<dbReference type="PANTHER" id="PTHR30457">
    <property type="entry name" value="5'-NUCLEOTIDASE SURE"/>
    <property type="match status" value="1"/>
</dbReference>
<dbReference type="EMBL" id="AXCJ01000001">
    <property type="protein sequence ID" value="ETO91693.1"/>
    <property type="molecule type" value="Genomic_DNA"/>
</dbReference>
<dbReference type="GO" id="GO:0046872">
    <property type="term" value="F:metal ion binding"/>
    <property type="evidence" value="ECO:0007669"/>
    <property type="project" value="UniProtKB-KW"/>
</dbReference>
<dbReference type="GO" id="GO:0004309">
    <property type="term" value="F:exopolyphosphatase activity"/>
    <property type="evidence" value="ECO:0007669"/>
    <property type="project" value="TreeGrafter"/>
</dbReference>
<dbReference type="Pfam" id="PF01975">
    <property type="entry name" value="SurE"/>
    <property type="match status" value="1"/>
</dbReference>
<comment type="catalytic activity">
    <reaction evidence="1">
        <text>a ribonucleoside 5'-phosphate + H2O = a ribonucleoside + phosphate</text>
        <dbReference type="Rhea" id="RHEA:12484"/>
        <dbReference type="ChEBI" id="CHEBI:15377"/>
        <dbReference type="ChEBI" id="CHEBI:18254"/>
        <dbReference type="ChEBI" id="CHEBI:43474"/>
        <dbReference type="ChEBI" id="CHEBI:58043"/>
        <dbReference type="EC" id="3.1.3.5"/>
    </reaction>
</comment>
<sequence>MIVLLTNDDGFESSGLLCIKNYLQKNSNIKKVYVFSPNEDRSAQGHAVTMGLPIEYSCKGEDFYAVQGTTVDCVLFGLYMMPVIPDLVVSGINLGANIGLDSNYSSTLSGALEGVMNNIPSISLSQFYLSEKKSIEFHIQNKIFEDFFSLYLKHTSLFNDIALNVNFPCFQPKGLKIVTDNMYKTKAKVDLYEEDEYFIFEKNSFNYDSRELHRHPMYNGFVTVTPVKPRAYSSEYDIKNIEYLVSMIR</sequence>
<dbReference type="PATRIC" id="fig|1401685.3.peg.98"/>
<keyword evidence="6" id="KW-0547">Nucleotide-binding</keyword>
<dbReference type="GO" id="GO:0000166">
    <property type="term" value="F:nucleotide binding"/>
    <property type="evidence" value="ECO:0007669"/>
    <property type="project" value="UniProtKB-KW"/>
</dbReference>
<evidence type="ECO:0000256" key="7">
    <source>
        <dbReference type="ARBA" id="ARBA00022801"/>
    </source>
</evidence>
<evidence type="ECO:0000256" key="3">
    <source>
        <dbReference type="ARBA" id="ARBA00012643"/>
    </source>
</evidence>
<dbReference type="GO" id="GO:0008253">
    <property type="term" value="F:5'-nucleotidase activity"/>
    <property type="evidence" value="ECO:0007669"/>
    <property type="project" value="UniProtKB-EC"/>
</dbReference>
<accession>W2V2Q1</accession>
<dbReference type="STRING" id="1401685.P857_864"/>
<keyword evidence="7" id="KW-0378">Hydrolase</keyword>
<protein>
    <recommendedName>
        <fullName evidence="3">5'-nucleotidase</fullName>
        <ecNumber evidence="3">3.1.3.5</ecNumber>
    </recommendedName>
</protein>
<dbReference type="Proteomes" id="UP000018951">
    <property type="component" value="Unassembled WGS sequence"/>
</dbReference>
<evidence type="ECO:0000256" key="5">
    <source>
        <dbReference type="ARBA" id="ARBA00022723"/>
    </source>
</evidence>
<comment type="caution">
    <text evidence="9">The sequence shown here is derived from an EMBL/GenBank/DDBJ whole genome shotgun (WGS) entry which is preliminary data.</text>
</comment>
<comment type="similarity">
    <text evidence="2">Belongs to the SurE nucleotidase family.</text>
</comment>
<keyword evidence="10" id="KW-1185">Reference proteome</keyword>
<proteinExistence type="inferred from homology"/>
<dbReference type="SUPFAM" id="SSF64167">
    <property type="entry name" value="SurE-like"/>
    <property type="match status" value="1"/>
</dbReference>
<dbReference type="InterPro" id="IPR036523">
    <property type="entry name" value="SurE-like_sf"/>
</dbReference>
<gene>
    <name evidence="9" type="primary">surE</name>
    <name evidence="9" type="ORF">P857_864</name>
</gene>
<evidence type="ECO:0000256" key="4">
    <source>
        <dbReference type="ARBA" id="ARBA00022490"/>
    </source>
</evidence>
<dbReference type="AlphaFoldDB" id="W2V2Q1"/>
<feature type="domain" description="Survival protein SurE-like phosphatase/nucleotidase" evidence="8">
    <location>
        <begin position="3"/>
        <end position="176"/>
    </location>
</feature>
<name>W2V2Q1_9RICK</name>
<evidence type="ECO:0000313" key="10">
    <source>
        <dbReference type="Proteomes" id="UP000018951"/>
    </source>
</evidence>
<organism evidence="9 10">
    <name type="scientific">Candidatus Xenolissoclinum pacificiensis L6</name>
    <dbReference type="NCBI Taxonomy" id="1401685"/>
    <lineage>
        <taxon>Bacteria</taxon>
        <taxon>Pseudomonadati</taxon>
        <taxon>Pseudomonadota</taxon>
        <taxon>Alphaproteobacteria</taxon>
        <taxon>Rickettsiales</taxon>
        <taxon>Anaplasmataceae</taxon>
        <taxon>Candidatus Xenolissoclinum</taxon>
    </lineage>
</organism>
<keyword evidence="5" id="KW-0479">Metal-binding</keyword>
<evidence type="ECO:0000256" key="1">
    <source>
        <dbReference type="ARBA" id="ARBA00000815"/>
    </source>
</evidence>
<dbReference type="EC" id="3.1.3.5" evidence="3"/>
<reference evidence="9 10" key="1">
    <citation type="journal article" date="2013" name="PLoS ONE">
        <title>Bacterial endosymbiosis in a chordate host: long-term co-evolution and conservation of secondary metabolism.</title>
        <authorList>
            <person name="Kwan J.C."/>
            <person name="Schmidt E.W."/>
        </authorList>
    </citation>
    <scope>NUCLEOTIDE SEQUENCE [LARGE SCALE GENOMIC DNA]</scope>
    <source>
        <strain evidence="10">L6</strain>
    </source>
</reference>